<dbReference type="GO" id="GO:0005634">
    <property type="term" value="C:nucleus"/>
    <property type="evidence" value="ECO:0007669"/>
    <property type="project" value="TreeGrafter"/>
</dbReference>
<evidence type="ECO:0000256" key="6">
    <source>
        <dbReference type="ARBA" id="ARBA00024481"/>
    </source>
</evidence>
<dbReference type="Gene3D" id="3.30.360.20">
    <property type="entry name" value="RNA 3'-terminal phosphate cyclase, insert domain"/>
    <property type="match status" value="1"/>
</dbReference>
<protein>
    <recommendedName>
        <fullName evidence="3">RNA 3'-terminal phosphate cyclase</fullName>
        <ecNumber evidence="2">6.5.1.4</ecNumber>
    </recommendedName>
    <alternativeName>
        <fullName evidence="7">RNA terminal phosphate cyclase domain-containing protein 1</fullName>
    </alternativeName>
</protein>
<dbReference type="GO" id="GO:0005524">
    <property type="term" value="F:ATP binding"/>
    <property type="evidence" value="ECO:0007669"/>
    <property type="project" value="UniProtKB-KW"/>
</dbReference>
<dbReference type="STRING" id="98765.A0A2R6PC21"/>
<dbReference type="NCBIfam" id="TIGR03399">
    <property type="entry name" value="RNA_3prim_cycl"/>
    <property type="match status" value="1"/>
</dbReference>
<name>A0A2R6PC21_9APHY</name>
<dbReference type="InterPro" id="IPR000228">
    <property type="entry name" value="RNA3'_term_phos_cyc"/>
</dbReference>
<dbReference type="InterPro" id="IPR020719">
    <property type="entry name" value="RNA3'_term_phos_cycl-like_CS"/>
</dbReference>
<dbReference type="SUPFAM" id="SSF55205">
    <property type="entry name" value="EPT/RTPC-like"/>
    <property type="match status" value="1"/>
</dbReference>
<dbReference type="PROSITE" id="PS01287">
    <property type="entry name" value="RTC"/>
    <property type="match status" value="1"/>
</dbReference>
<evidence type="ECO:0000259" key="12">
    <source>
        <dbReference type="Pfam" id="PF05189"/>
    </source>
</evidence>
<dbReference type="InterPro" id="IPR013791">
    <property type="entry name" value="RNA3'-term_phos_cycl_insert"/>
</dbReference>
<evidence type="ECO:0000256" key="7">
    <source>
        <dbReference type="ARBA" id="ARBA00032543"/>
    </source>
</evidence>
<evidence type="ECO:0000256" key="3">
    <source>
        <dbReference type="ARBA" id="ARBA00021428"/>
    </source>
</evidence>
<dbReference type="Proteomes" id="UP000186601">
    <property type="component" value="Unassembled WGS sequence"/>
</dbReference>
<comment type="caution">
    <text evidence="13">The sequence shown here is derived from an EMBL/GenBank/DDBJ whole genome shotgun (WGS) entry which is preliminary data.</text>
</comment>
<keyword evidence="10" id="KW-0067">ATP-binding</keyword>
<dbReference type="FunFam" id="3.30.360.20:FF:000002">
    <property type="entry name" value="RNA terminal phosphate cyclase-like 1"/>
    <property type="match status" value="1"/>
</dbReference>
<dbReference type="Pfam" id="PF01137">
    <property type="entry name" value="RTC"/>
    <property type="match status" value="1"/>
</dbReference>
<feature type="binding site" evidence="10">
    <location>
        <begin position="275"/>
        <end position="279"/>
    </location>
    <ligand>
        <name>ATP</name>
        <dbReference type="ChEBI" id="CHEBI:30616"/>
    </ligand>
</feature>
<dbReference type="SUPFAM" id="SSF52913">
    <property type="entry name" value="RNA 3'-terminal phosphate cyclase, RPTC, insert domain"/>
    <property type="match status" value="1"/>
</dbReference>
<keyword evidence="14" id="KW-1185">Reference proteome</keyword>
<accession>A0A2R6PC21</accession>
<dbReference type="OrthoDB" id="25029at2759"/>
<dbReference type="InterPro" id="IPR017770">
    <property type="entry name" value="RNA3'_term_phos_cyc_type_1"/>
</dbReference>
<dbReference type="EC" id="6.5.1.4" evidence="2"/>
<dbReference type="AlphaFoldDB" id="A0A2R6PC21"/>
<dbReference type="InterPro" id="IPR023797">
    <property type="entry name" value="RNA3'_phos_cyclase_dom"/>
</dbReference>
<organism evidence="13 14">
    <name type="scientific">Hermanssonia centrifuga</name>
    <dbReference type="NCBI Taxonomy" id="98765"/>
    <lineage>
        <taxon>Eukaryota</taxon>
        <taxon>Fungi</taxon>
        <taxon>Dikarya</taxon>
        <taxon>Basidiomycota</taxon>
        <taxon>Agaricomycotina</taxon>
        <taxon>Agaricomycetes</taxon>
        <taxon>Polyporales</taxon>
        <taxon>Meruliaceae</taxon>
        <taxon>Hermanssonia</taxon>
    </lineage>
</organism>
<dbReference type="InterPro" id="IPR013792">
    <property type="entry name" value="RNA3'P_cycl/enolpyr_Trfase_a/b"/>
</dbReference>
<evidence type="ECO:0000256" key="2">
    <source>
        <dbReference type="ARBA" id="ARBA00012725"/>
    </source>
</evidence>
<dbReference type="GO" id="GO:0006396">
    <property type="term" value="P:RNA processing"/>
    <property type="evidence" value="ECO:0007669"/>
    <property type="project" value="InterPro"/>
</dbReference>
<dbReference type="PANTHER" id="PTHR11096">
    <property type="entry name" value="RNA 3' TERMINAL PHOSPHATE CYCLASE"/>
    <property type="match status" value="1"/>
</dbReference>
<feature type="domain" description="RNA 3'-terminal phosphate cyclase insert" evidence="12">
    <location>
        <begin position="165"/>
        <end position="266"/>
    </location>
</feature>
<comment type="similarity">
    <text evidence="1">Belongs to the RNA 3'-terminal cyclase family. Type 1 subfamily.</text>
</comment>
<evidence type="ECO:0000256" key="9">
    <source>
        <dbReference type="PIRSR" id="PIRSR005378-1"/>
    </source>
</evidence>
<dbReference type="EMBL" id="MLYV02000502">
    <property type="protein sequence ID" value="PSR88838.1"/>
    <property type="molecule type" value="Genomic_DNA"/>
</dbReference>
<evidence type="ECO:0000256" key="10">
    <source>
        <dbReference type="PIRSR" id="PIRSR005378-2"/>
    </source>
</evidence>
<dbReference type="Gene3D" id="3.65.10.20">
    <property type="entry name" value="RNA 3'-terminal phosphate cyclase domain"/>
    <property type="match status" value="1"/>
</dbReference>
<comment type="function">
    <text evidence="8">Catalyzes the conversion of 3'-phosphate to a 2',3'-cyclic phosphodiester at the end of RNA. The mechanism of action of the enzyme occurs in 3 steps: (A) adenylation of the enzyme by ATP; (B) transfer of adenylate to an RNA-N3'P to produce RNA-N3'PP5'A; (C) and attack of the adjacent 2'-hydroxyl on the 3'-phosphorus in the diester linkage to produce the cyclic end product. Likely functions in some aspects of cellular RNA processing. Function plays an important role in regulating axon regeneration by inhibiting central nervous system (CNS) axon regeneration following optic nerve injury.</text>
</comment>
<evidence type="ECO:0000256" key="4">
    <source>
        <dbReference type="ARBA" id="ARBA00022598"/>
    </source>
</evidence>
<reference evidence="13 14" key="1">
    <citation type="submission" date="2018-02" db="EMBL/GenBank/DDBJ databases">
        <title>Genome sequence of the basidiomycete white-rot fungus Phlebia centrifuga.</title>
        <authorList>
            <person name="Granchi Z."/>
            <person name="Peng M."/>
            <person name="de Vries R.P."/>
            <person name="Hilden K."/>
            <person name="Makela M.R."/>
            <person name="Grigoriev I."/>
            <person name="Riley R."/>
        </authorList>
    </citation>
    <scope>NUCLEOTIDE SEQUENCE [LARGE SCALE GENOMIC DNA]</scope>
    <source>
        <strain evidence="13 14">FBCC195</strain>
    </source>
</reference>
<dbReference type="PIRSF" id="PIRSF005378">
    <property type="entry name" value="RNA3'_term_phos_cycl_euk"/>
    <property type="match status" value="1"/>
</dbReference>
<evidence type="ECO:0000259" key="11">
    <source>
        <dbReference type="Pfam" id="PF01137"/>
    </source>
</evidence>
<dbReference type="PANTHER" id="PTHR11096:SF0">
    <property type="entry name" value="RNA 3'-TERMINAL PHOSPHATE CYCLASE"/>
    <property type="match status" value="1"/>
</dbReference>
<evidence type="ECO:0000256" key="1">
    <source>
        <dbReference type="ARBA" id="ARBA00009206"/>
    </source>
</evidence>
<feature type="domain" description="RNA 3'-terminal phosphate cyclase" evidence="11">
    <location>
        <begin position="31"/>
        <end position="306"/>
    </location>
</feature>
<evidence type="ECO:0000313" key="14">
    <source>
        <dbReference type="Proteomes" id="UP000186601"/>
    </source>
</evidence>
<gene>
    <name evidence="13" type="ORF">PHLCEN_2v4987</name>
</gene>
<feature type="active site" description="Tele-AMP-histidine intermediate" evidence="9">
    <location>
        <position position="301"/>
    </location>
</feature>
<dbReference type="GO" id="GO:0003963">
    <property type="term" value="F:RNA-3'-phosphate cyclase activity"/>
    <property type="evidence" value="ECO:0007669"/>
    <property type="project" value="UniProtKB-EC"/>
</dbReference>
<comment type="catalytic activity">
    <reaction evidence="6">
        <text>a 3'-end 3'-phospho-ribonucleotide-RNA + ATP = a 3'-end 2',3'-cyclophospho-ribonucleotide-RNA + AMP + diphosphate</text>
        <dbReference type="Rhea" id="RHEA:23976"/>
        <dbReference type="Rhea" id="RHEA-COMP:10463"/>
        <dbReference type="Rhea" id="RHEA-COMP:10464"/>
        <dbReference type="ChEBI" id="CHEBI:30616"/>
        <dbReference type="ChEBI" id="CHEBI:33019"/>
        <dbReference type="ChEBI" id="CHEBI:83062"/>
        <dbReference type="ChEBI" id="CHEBI:83064"/>
        <dbReference type="ChEBI" id="CHEBI:456215"/>
        <dbReference type="EC" id="6.5.1.4"/>
    </reaction>
</comment>
<evidence type="ECO:0000256" key="5">
    <source>
        <dbReference type="ARBA" id="ARBA00022741"/>
    </source>
</evidence>
<evidence type="ECO:0000313" key="13">
    <source>
        <dbReference type="EMBL" id="PSR88838.1"/>
    </source>
</evidence>
<proteinExistence type="inferred from homology"/>
<keyword evidence="5 10" id="KW-0547">Nucleotide-binding</keyword>
<keyword evidence="4" id="KW-0436">Ligase</keyword>
<dbReference type="InterPro" id="IPR037136">
    <property type="entry name" value="RNA3'_phos_cyclase_dom_sf"/>
</dbReference>
<dbReference type="InterPro" id="IPR036553">
    <property type="entry name" value="RPTC_insert"/>
</dbReference>
<dbReference type="Pfam" id="PF05189">
    <property type="entry name" value="RTC_insert"/>
    <property type="match status" value="1"/>
</dbReference>
<evidence type="ECO:0000256" key="8">
    <source>
        <dbReference type="ARBA" id="ARBA00045867"/>
    </source>
</evidence>
<sequence>MNVAALQLIDGSVLEGGGQLLRNSLSGFLPGIQLVADISSAHVTGCETGSSSVNFSPGLIRTGRQYTADPKTAGSTTLLLQVALPCLLYSASPAPSRLILRGGTNATHAPQIDYTQHTFLPFLRRHFGLNPTLEVVKRGYYPKGGGEIRLTLSPIKGPLSPVLLTERGMVKSVCGKAYVAGLPRHLAEQMCSAAKSKLVSSGIDSTVIDITAIREKNHDVVGSGSGVVLWAETENGCILGGSSIGLKGKDPETVGQEAADELIRNLNHGGCVDEYLQDQIIIFLALAKGTSSIRTGPLTLHTRSAFVKSELSVCSHLFAVRTAIYIAEQLTCAKFKVVEEDDVSQTTLLSCDGVGYIAPDATTVIPG</sequence>
<feature type="binding site" evidence="10">
    <location>
        <position position="81"/>
    </location>
    <ligand>
        <name>ATP</name>
        <dbReference type="ChEBI" id="CHEBI:30616"/>
    </ligand>
</feature>